<dbReference type="PROSITE" id="PS00636">
    <property type="entry name" value="DNAJ_1"/>
    <property type="match status" value="1"/>
</dbReference>
<dbReference type="EMBL" id="KQ435698">
    <property type="protein sequence ID" value="KOX80701.1"/>
    <property type="molecule type" value="Genomic_DNA"/>
</dbReference>
<evidence type="ECO:0000256" key="4">
    <source>
        <dbReference type="SAM" id="MobiDB-lite"/>
    </source>
</evidence>
<dbReference type="GO" id="GO:0005737">
    <property type="term" value="C:cytoplasm"/>
    <property type="evidence" value="ECO:0007669"/>
    <property type="project" value="TreeGrafter"/>
</dbReference>
<dbReference type="GO" id="GO:0031072">
    <property type="term" value="F:heat shock protein binding"/>
    <property type="evidence" value="ECO:0007669"/>
    <property type="project" value="TreeGrafter"/>
</dbReference>
<dbReference type="Pfam" id="PF23302">
    <property type="entry name" value="HTH_DNAJC9"/>
    <property type="match status" value="1"/>
</dbReference>
<dbReference type="PANTHER" id="PTHR44144:SF1">
    <property type="entry name" value="DNAJ HOMOLOG SUBFAMILY C MEMBER 9"/>
    <property type="match status" value="1"/>
</dbReference>
<dbReference type="SMART" id="SM00271">
    <property type="entry name" value="DnaJ"/>
    <property type="match status" value="1"/>
</dbReference>
<dbReference type="GO" id="GO:0005634">
    <property type="term" value="C:nucleus"/>
    <property type="evidence" value="ECO:0007669"/>
    <property type="project" value="TreeGrafter"/>
</dbReference>
<feature type="compositionally biased region" description="Polar residues" evidence="4">
    <location>
        <begin position="504"/>
        <end position="515"/>
    </location>
</feature>
<dbReference type="InterPro" id="IPR003591">
    <property type="entry name" value="Leu-rich_rpt_typical-subtyp"/>
</dbReference>
<dbReference type="Pfam" id="PF13855">
    <property type="entry name" value="LRR_8"/>
    <property type="match status" value="1"/>
</dbReference>
<dbReference type="STRING" id="166423.A0A0N0U7V4"/>
<keyword evidence="5" id="KW-0812">Transmembrane</keyword>
<dbReference type="Proteomes" id="UP000053105">
    <property type="component" value="Unassembled WGS sequence"/>
</dbReference>
<feature type="transmembrane region" description="Helical" evidence="5">
    <location>
        <begin position="199"/>
        <end position="224"/>
    </location>
</feature>
<dbReference type="AlphaFoldDB" id="A0A0N0U7V4"/>
<sequence length="760" mass="86902">MTSLLDLCEQYFGARDFYEVLKISRKANDKQIKKAYHQLSLLVHPDRVEEDIKAEATEKFKVLGRIYSILSDNEKRKIYDQSGQYDEESEEVMMRNWADYWKSLFKKISVEDINNYEKNYKGSEIEIKDLKRAYMDSKGNMDYILETVPFTNCDDEPRIHSIIQGLIEKGEVPEYKAFTEENDKKKQRRKRKLYRLYDYLKLTRMGGIVGLLLCIVLCASVGGVQGACERLKNNDMIEYLCTGGQLSDLDYIPAETGKLRILNMPIGRITADTFSRFGSDLWVLGCSHCDITDIDPDAFQHLNNLQQLSFDNNHLTTVKKSWFKGLDYVTYLDMNYNNIESIEAGVFENLPSLVELRLSGNRLECLNLASMSHLKELRRIFLTENPEFKCPNAVSAFLESRGVSLEKDPDWNRFPIDLITAEVSPYDYDIYYEEGTTEEPSTSLPVFRERLHLTTTPFPTVASTVSYVLPKFHTTEEVIYHPHNSPDWRTTSEATAVPYDNGPKITTPSYDENQYIRTPYTPPKTIAPIEHEKYPQRETTQYGSQDITTLSSWPRTSESASASNEYPVYQPHRNEDKHYTEQPRLPNSHLLAPGQDDRHQTMPPYVDFATLINPYDRIDWSERNTVPSNVEYPPVSVPVVEYPPVSVPSVESRSPEYLVPSVDSSDTTHSIQPIPRVSTAMIQPAHPDNVYQPPYYESTITVHSPPQQENATSGIGPIETTTDKPLPNCPIRNLSSSNHGSVAMIIVSFVLAVRVLVEGF</sequence>
<keyword evidence="1" id="KW-0597">Phosphoprotein</keyword>
<evidence type="ECO:0000256" key="3">
    <source>
        <dbReference type="ARBA" id="ARBA00022737"/>
    </source>
</evidence>
<keyword evidence="3" id="KW-0677">Repeat</keyword>
<feature type="compositionally biased region" description="Polar residues" evidence="4">
    <location>
        <begin position="704"/>
        <end position="713"/>
    </location>
</feature>
<dbReference type="SUPFAM" id="SSF52058">
    <property type="entry name" value="L domain-like"/>
    <property type="match status" value="1"/>
</dbReference>
<feature type="region of interest" description="Disordered" evidence="4">
    <location>
        <begin position="534"/>
        <end position="570"/>
    </location>
</feature>
<dbReference type="Pfam" id="PF00226">
    <property type="entry name" value="DnaJ"/>
    <property type="match status" value="1"/>
</dbReference>
<dbReference type="CDD" id="cd06257">
    <property type="entry name" value="DnaJ"/>
    <property type="match status" value="1"/>
</dbReference>
<feature type="region of interest" description="Disordered" evidence="4">
    <location>
        <begin position="704"/>
        <end position="727"/>
    </location>
</feature>
<dbReference type="InterPro" id="IPR052594">
    <property type="entry name" value="J_domain-containing_protein"/>
</dbReference>
<feature type="region of interest" description="Disordered" evidence="4">
    <location>
        <begin position="491"/>
        <end position="515"/>
    </location>
</feature>
<proteinExistence type="predicted"/>
<evidence type="ECO:0000313" key="8">
    <source>
        <dbReference type="Proteomes" id="UP000053105"/>
    </source>
</evidence>
<protein>
    <recommendedName>
        <fullName evidence="6">J domain-containing protein</fullName>
    </recommendedName>
</protein>
<evidence type="ECO:0000259" key="6">
    <source>
        <dbReference type="PROSITE" id="PS50076"/>
    </source>
</evidence>
<dbReference type="InterPro" id="IPR001611">
    <property type="entry name" value="Leu-rich_rpt"/>
</dbReference>
<dbReference type="OrthoDB" id="676979at2759"/>
<dbReference type="PRINTS" id="PR00625">
    <property type="entry name" value="JDOMAIN"/>
</dbReference>
<evidence type="ECO:0000256" key="1">
    <source>
        <dbReference type="ARBA" id="ARBA00022553"/>
    </source>
</evidence>
<keyword evidence="2" id="KW-0433">Leucine-rich repeat</keyword>
<keyword evidence="5" id="KW-0472">Membrane</keyword>
<name>A0A0N0U7V4_9HYME</name>
<reference evidence="7 8" key="1">
    <citation type="submission" date="2015-07" db="EMBL/GenBank/DDBJ databases">
        <title>The genome of Melipona quadrifasciata.</title>
        <authorList>
            <person name="Pan H."/>
            <person name="Kapheim K."/>
        </authorList>
    </citation>
    <scope>NUCLEOTIDE SEQUENCE [LARGE SCALE GENOMIC DNA]</scope>
    <source>
        <strain evidence="7">0111107301</strain>
        <tissue evidence="7">Whole body</tissue>
    </source>
</reference>
<dbReference type="InterPro" id="IPR018253">
    <property type="entry name" value="DnaJ_domain_CS"/>
</dbReference>
<dbReference type="SMART" id="SM00369">
    <property type="entry name" value="LRR_TYP"/>
    <property type="match status" value="3"/>
</dbReference>
<dbReference type="FunFam" id="1.10.287.110:FF:000035">
    <property type="entry name" value="DnaJ homolog subfamily C member 9"/>
    <property type="match status" value="1"/>
</dbReference>
<organism evidence="7 8">
    <name type="scientific">Melipona quadrifasciata</name>
    <dbReference type="NCBI Taxonomy" id="166423"/>
    <lineage>
        <taxon>Eukaryota</taxon>
        <taxon>Metazoa</taxon>
        <taxon>Ecdysozoa</taxon>
        <taxon>Arthropoda</taxon>
        <taxon>Hexapoda</taxon>
        <taxon>Insecta</taxon>
        <taxon>Pterygota</taxon>
        <taxon>Neoptera</taxon>
        <taxon>Endopterygota</taxon>
        <taxon>Hymenoptera</taxon>
        <taxon>Apocrita</taxon>
        <taxon>Aculeata</taxon>
        <taxon>Apoidea</taxon>
        <taxon>Anthophila</taxon>
        <taxon>Apidae</taxon>
        <taxon>Melipona</taxon>
    </lineage>
</organism>
<dbReference type="InterPro" id="IPR032675">
    <property type="entry name" value="LRR_dom_sf"/>
</dbReference>
<evidence type="ECO:0000256" key="5">
    <source>
        <dbReference type="SAM" id="Phobius"/>
    </source>
</evidence>
<evidence type="ECO:0000256" key="2">
    <source>
        <dbReference type="ARBA" id="ARBA00022614"/>
    </source>
</evidence>
<dbReference type="InterPro" id="IPR036869">
    <property type="entry name" value="J_dom_sf"/>
</dbReference>
<gene>
    <name evidence="7" type="ORF">WN51_01989</name>
</gene>
<feature type="compositionally biased region" description="Polar residues" evidence="4">
    <location>
        <begin position="537"/>
        <end position="564"/>
    </location>
</feature>
<keyword evidence="8" id="KW-1185">Reference proteome</keyword>
<evidence type="ECO:0000313" key="7">
    <source>
        <dbReference type="EMBL" id="KOX80701.1"/>
    </source>
</evidence>
<dbReference type="Gene3D" id="1.10.287.110">
    <property type="entry name" value="DnaJ domain"/>
    <property type="match status" value="1"/>
</dbReference>
<dbReference type="SUPFAM" id="SSF46565">
    <property type="entry name" value="Chaperone J-domain"/>
    <property type="match status" value="1"/>
</dbReference>
<dbReference type="PROSITE" id="PS50076">
    <property type="entry name" value="DNAJ_2"/>
    <property type="match status" value="1"/>
</dbReference>
<dbReference type="Gene3D" id="3.80.10.10">
    <property type="entry name" value="Ribonuclease Inhibitor"/>
    <property type="match status" value="1"/>
</dbReference>
<feature type="domain" description="J" evidence="6">
    <location>
        <begin position="16"/>
        <end position="83"/>
    </location>
</feature>
<dbReference type="PANTHER" id="PTHR44144">
    <property type="entry name" value="DNAJ HOMOLOG SUBFAMILY C MEMBER 9"/>
    <property type="match status" value="1"/>
</dbReference>
<dbReference type="InterPro" id="IPR056453">
    <property type="entry name" value="HTH_DNAJC9"/>
</dbReference>
<keyword evidence="5" id="KW-1133">Transmembrane helix</keyword>
<accession>A0A0N0U7V4</accession>
<dbReference type="InterPro" id="IPR001623">
    <property type="entry name" value="DnaJ_domain"/>
</dbReference>